<protein>
    <submittedName>
        <fullName evidence="2">C-myc promoter-binding protein-like</fullName>
    </submittedName>
</protein>
<dbReference type="PANTHER" id="PTHR12296">
    <property type="entry name" value="DENN DOMAIN-CONTAINING PROTEIN 4"/>
    <property type="match status" value="1"/>
</dbReference>
<dbReference type="Proteomes" id="UP000694941">
    <property type="component" value="Unplaced"/>
</dbReference>
<proteinExistence type="predicted"/>
<reference evidence="2" key="1">
    <citation type="submission" date="2025-08" db="UniProtKB">
        <authorList>
            <consortium name="RefSeq"/>
        </authorList>
    </citation>
    <scope>IDENTIFICATION</scope>
    <source>
        <tissue evidence="2">Muscle</tissue>
    </source>
</reference>
<evidence type="ECO:0000313" key="1">
    <source>
        <dbReference type="Proteomes" id="UP000694941"/>
    </source>
</evidence>
<dbReference type="RefSeq" id="XP_013793126.1">
    <property type="nucleotide sequence ID" value="XM_013937672.2"/>
</dbReference>
<evidence type="ECO:0000313" key="2">
    <source>
        <dbReference type="RefSeq" id="XP_013793126.1"/>
    </source>
</evidence>
<dbReference type="GeneID" id="106477072"/>
<organism evidence="1 2">
    <name type="scientific">Limulus polyphemus</name>
    <name type="common">Atlantic horseshoe crab</name>
    <dbReference type="NCBI Taxonomy" id="6850"/>
    <lineage>
        <taxon>Eukaryota</taxon>
        <taxon>Metazoa</taxon>
        <taxon>Ecdysozoa</taxon>
        <taxon>Arthropoda</taxon>
        <taxon>Chelicerata</taxon>
        <taxon>Merostomata</taxon>
        <taxon>Xiphosura</taxon>
        <taxon>Limulidae</taxon>
        <taxon>Limulus</taxon>
    </lineage>
</organism>
<dbReference type="PANTHER" id="PTHR12296:SF30">
    <property type="entry name" value="DENN DOMAIN-CONTAINING PROTEIN CRAG"/>
    <property type="match status" value="1"/>
</dbReference>
<dbReference type="InterPro" id="IPR051696">
    <property type="entry name" value="DENN_Domain_GEFs"/>
</dbReference>
<keyword evidence="1" id="KW-1185">Reference proteome</keyword>
<sequence>MGQPLYMLWNQEGSQSSLVHALVTDERKISRNLMCHILKSIQCNDLLSPMSLLINERRKHQSGRRCYHSIYRSMLFLCFVALGRENIDHTAFDREYRRAYEQLSSKQRALLVKADKPPSKRAFFCRRYFKELELKTV</sequence>
<name>A0ABM1C2N1_LIMPO</name>
<gene>
    <name evidence="2" type="primary">LOC106477072</name>
</gene>
<accession>A0ABM1C2N1</accession>